<evidence type="ECO:0008006" key="3">
    <source>
        <dbReference type="Google" id="ProtNLM"/>
    </source>
</evidence>
<dbReference type="HOGENOM" id="CLU_203411_0_0_1"/>
<dbReference type="OrthoDB" id="2672547at2759"/>
<sequence length="53" mass="5822">VEAFCKSCAICQTSKPRNHPNYGLLGTLNIPSYPWETIGIDFVGPLPESKTLN</sequence>
<dbReference type="EMBL" id="KN822056">
    <property type="protein sequence ID" value="KIM61079.1"/>
    <property type="molecule type" value="Genomic_DNA"/>
</dbReference>
<proteinExistence type="predicted"/>
<reference evidence="1 2" key="1">
    <citation type="submission" date="2014-04" db="EMBL/GenBank/DDBJ databases">
        <authorList>
            <consortium name="DOE Joint Genome Institute"/>
            <person name="Kuo A."/>
            <person name="Kohler A."/>
            <person name="Nagy L.G."/>
            <person name="Floudas D."/>
            <person name="Copeland A."/>
            <person name="Barry K.W."/>
            <person name="Cichocki N."/>
            <person name="Veneault-Fourrey C."/>
            <person name="LaButti K."/>
            <person name="Lindquist E.A."/>
            <person name="Lipzen A."/>
            <person name="Lundell T."/>
            <person name="Morin E."/>
            <person name="Murat C."/>
            <person name="Sun H."/>
            <person name="Tunlid A."/>
            <person name="Henrissat B."/>
            <person name="Grigoriev I.V."/>
            <person name="Hibbett D.S."/>
            <person name="Martin F."/>
            <person name="Nordberg H.P."/>
            <person name="Cantor M.N."/>
            <person name="Hua S.X."/>
        </authorList>
    </citation>
    <scope>NUCLEOTIDE SEQUENCE [LARGE SCALE GENOMIC DNA]</scope>
    <source>
        <strain evidence="1 2">Foug A</strain>
    </source>
</reference>
<name>A0A0C3DY42_9AGAM</name>
<protein>
    <recommendedName>
        <fullName evidence="3">Integrase zinc-binding domain-containing protein</fullName>
    </recommendedName>
</protein>
<dbReference type="Proteomes" id="UP000053989">
    <property type="component" value="Unassembled WGS sequence"/>
</dbReference>
<dbReference type="STRING" id="1036808.A0A0C3DY42"/>
<evidence type="ECO:0000313" key="2">
    <source>
        <dbReference type="Proteomes" id="UP000053989"/>
    </source>
</evidence>
<organism evidence="1 2">
    <name type="scientific">Scleroderma citrinum Foug A</name>
    <dbReference type="NCBI Taxonomy" id="1036808"/>
    <lineage>
        <taxon>Eukaryota</taxon>
        <taxon>Fungi</taxon>
        <taxon>Dikarya</taxon>
        <taxon>Basidiomycota</taxon>
        <taxon>Agaricomycotina</taxon>
        <taxon>Agaricomycetes</taxon>
        <taxon>Agaricomycetidae</taxon>
        <taxon>Boletales</taxon>
        <taxon>Sclerodermatineae</taxon>
        <taxon>Sclerodermataceae</taxon>
        <taxon>Scleroderma</taxon>
    </lineage>
</organism>
<gene>
    <name evidence="1" type="ORF">SCLCIDRAFT_85350</name>
</gene>
<dbReference type="AlphaFoldDB" id="A0A0C3DY42"/>
<dbReference type="InParanoid" id="A0A0C3DY42"/>
<evidence type="ECO:0000313" key="1">
    <source>
        <dbReference type="EMBL" id="KIM61079.1"/>
    </source>
</evidence>
<keyword evidence="2" id="KW-1185">Reference proteome</keyword>
<accession>A0A0C3DY42</accession>
<reference evidence="2" key="2">
    <citation type="submission" date="2015-01" db="EMBL/GenBank/DDBJ databases">
        <title>Evolutionary Origins and Diversification of the Mycorrhizal Mutualists.</title>
        <authorList>
            <consortium name="DOE Joint Genome Institute"/>
            <consortium name="Mycorrhizal Genomics Consortium"/>
            <person name="Kohler A."/>
            <person name="Kuo A."/>
            <person name="Nagy L.G."/>
            <person name="Floudas D."/>
            <person name="Copeland A."/>
            <person name="Barry K.W."/>
            <person name="Cichocki N."/>
            <person name="Veneault-Fourrey C."/>
            <person name="LaButti K."/>
            <person name="Lindquist E.A."/>
            <person name="Lipzen A."/>
            <person name="Lundell T."/>
            <person name="Morin E."/>
            <person name="Murat C."/>
            <person name="Riley R."/>
            <person name="Ohm R."/>
            <person name="Sun H."/>
            <person name="Tunlid A."/>
            <person name="Henrissat B."/>
            <person name="Grigoriev I.V."/>
            <person name="Hibbett D.S."/>
            <person name="Martin F."/>
        </authorList>
    </citation>
    <scope>NUCLEOTIDE SEQUENCE [LARGE SCALE GENOMIC DNA]</scope>
    <source>
        <strain evidence="2">Foug A</strain>
    </source>
</reference>
<feature type="non-terminal residue" evidence="1">
    <location>
        <position position="53"/>
    </location>
</feature>
<feature type="non-terminal residue" evidence="1">
    <location>
        <position position="1"/>
    </location>
</feature>